<protein>
    <submittedName>
        <fullName evidence="2">RCG31467</fullName>
    </submittedName>
</protein>
<evidence type="ECO:0000313" key="3">
    <source>
        <dbReference type="Proteomes" id="UP000234681"/>
    </source>
</evidence>
<evidence type="ECO:0000256" key="1">
    <source>
        <dbReference type="SAM" id="MobiDB-lite"/>
    </source>
</evidence>
<dbReference type="AlphaFoldDB" id="A6IUJ5"/>
<feature type="region of interest" description="Disordered" evidence="1">
    <location>
        <begin position="35"/>
        <end position="92"/>
    </location>
</feature>
<sequence>MDTWQVCDVPTEATLGPLKVGSGSLPSLSEQFCQPQGLTSDMHPGLSPPGYCLHPPRRPQRESPCPGRKQRASTMRAPWSLPQLPRVSRTSR</sequence>
<evidence type="ECO:0000313" key="2">
    <source>
        <dbReference type="EMBL" id="EDL81246.1"/>
    </source>
</evidence>
<dbReference type="Proteomes" id="UP000234681">
    <property type="component" value="Chromosome 5"/>
</dbReference>
<reference evidence="3" key="1">
    <citation type="submission" date="2005-09" db="EMBL/GenBank/DDBJ databases">
        <authorList>
            <person name="Mural R.J."/>
            <person name="Li P.W."/>
            <person name="Adams M.D."/>
            <person name="Amanatides P.G."/>
            <person name="Baden-Tillson H."/>
            <person name="Barnstead M."/>
            <person name="Chin S.H."/>
            <person name="Dew I."/>
            <person name="Evans C.A."/>
            <person name="Ferriera S."/>
            <person name="Flanigan M."/>
            <person name="Fosler C."/>
            <person name="Glodek A."/>
            <person name="Gu Z."/>
            <person name="Holt R.A."/>
            <person name="Jennings D."/>
            <person name="Kraft C.L."/>
            <person name="Lu F."/>
            <person name="Nguyen T."/>
            <person name="Nusskern D.R."/>
            <person name="Pfannkoch C.M."/>
            <person name="Sitter C."/>
            <person name="Sutton G.G."/>
            <person name="Venter J.C."/>
            <person name="Wang Z."/>
            <person name="Woodage T."/>
            <person name="Zheng X.H."/>
            <person name="Zhong F."/>
        </authorList>
    </citation>
    <scope>NUCLEOTIDE SEQUENCE [LARGE SCALE GENOMIC DNA]</scope>
    <source>
        <strain>BN</strain>
        <strain evidence="3">Sprague-Dawley</strain>
    </source>
</reference>
<proteinExistence type="predicted"/>
<dbReference type="EMBL" id="CH473968">
    <property type="protein sequence ID" value="EDL81246.1"/>
    <property type="molecule type" value="Genomic_DNA"/>
</dbReference>
<organism evidence="2 3">
    <name type="scientific">Rattus norvegicus</name>
    <name type="common">Rat</name>
    <dbReference type="NCBI Taxonomy" id="10116"/>
    <lineage>
        <taxon>Eukaryota</taxon>
        <taxon>Metazoa</taxon>
        <taxon>Chordata</taxon>
        <taxon>Craniata</taxon>
        <taxon>Vertebrata</taxon>
        <taxon>Euteleostomi</taxon>
        <taxon>Mammalia</taxon>
        <taxon>Eutheria</taxon>
        <taxon>Euarchontoglires</taxon>
        <taxon>Glires</taxon>
        <taxon>Rodentia</taxon>
        <taxon>Myomorpha</taxon>
        <taxon>Muroidea</taxon>
        <taxon>Muridae</taxon>
        <taxon>Murinae</taxon>
        <taxon>Rattus</taxon>
    </lineage>
</organism>
<gene>
    <name evidence="2" type="ORF">rCG_31467</name>
</gene>
<name>A6IUJ5_RAT</name>
<accession>A6IUJ5</accession>